<feature type="binding site" evidence="5">
    <location>
        <position position="82"/>
    </location>
    <ligand>
        <name>Mn(2+)</name>
        <dbReference type="ChEBI" id="CHEBI:29035"/>
    </ligand>
</feature>
<name>A0A1S8TFC6_9CLOT</name>
<dbReference type="PANTHER" id="PTHR43595:SF2">
    <property type="entry name" value="SMALL RIBOSOMAL SUBUNIT PROTEIN MS42"/>
    <property type="match status" value="1"/>
</dbReference>
<dbReference type="PRINTS" id="PR01703">
    <property type="entry name" value="MNSODISMTASE"/>
</dbReference>
<dbReference type="Pfam" id="PF02777">
    <property type="entry name" value="Sod_Fe_C"/>
    <property type="match status" value="1"/>
</dbReference>
<feature type="binding site" evidence="5">
    <location>
        <position position="27"/>
    </location>
    <ligand>
        <name>Mn(2+)</name>
        <dbReference type="ChEBI" id="CHEBI:29035"/>
    </ligand>
</feature>
<sequence>MKHELPKLEYEYNALEPYIDETTMTIHHSKHHAAYVNNLNAALENYPELQDKSVEELVKDLESIPAEIRTSIRNNGGGHLNHSLFWKLLSPNGGQEKGVLLEAITAKFGSFDAFKEAFAKAAATRFGSGWAWLVVNKDKELEVVSTANQDSPVSEGLKPVLTLDVWEHAYYLKYQNRRPDYVGSWWSVVNWDFANKLYEEAVK</sequence>
<gene>
    <name evidence="9" type="primary">sodA1</name>
    <name evidence="9" type="ORF">CLPUN_28290</name>
</gene>
<keyword evidence="3 5" id="KW-0479">Metal-binding</keyword>
<dbReference type="FunFam" id="1.10.287.990:FF:000001">
    <property type="entry name" value="Superoxide dismutase"/>
    <property type="match status" value="1"/>
</dbReference>
<protein>
    <recommendedName>
        <fullName evidence="2 6">Superoxide dismutase</fullName>
        <ecNumber evidence="2 6">1.15.1.1</ecNumber>
    </recommendedName>
</protein>
<organism evidence="9 10">
    <name type="scientific">Clostridium puniceum</name>
    <dbReference type="NCBI Taxonomy" id="29367"/>
    <lineage>
        <taxon>Bacteria</taxon>
        <taxon>Bacillati</taxon>
        <taxon>Bacillota</taxon>
        <taxon>Clostridia</taxon>
        <taxon>Eubacteriales</taxon>
        <taxon>Clostridiaceae</taxon>
        <taxon>Clostridium</taxon>
    </lineage>
</organism>
<keyword evidence="4 6" id="KW-0560">Oxidoreductase</keyword>
<evidence type="ECO:0000256" key="4">
    <source>
        <dbReference type="ARBA" id="ARBA00023002"/>
    </source>
</evidence>
<comment type="function">
    <text evidence="6">Destroys radicals which are normally produced within the cells and which are toxic to biological systems.</text>
</comment>
<feature type="domain" description="Manganese/iron superoxide dismutase C-terminal" evidence="8">
    <location>
        <begin position="97"/>
        <end position="196"/>
    </location>
</feature>
<dbReference type="Pfam" id="PF00081">
    <property type="entry name" value="Sod_Fe_N"/>
    <property type="match status" value="1"/>
</dbReference>
<dbReference type="GO" id="GO:0005737">
    <property type="term" value="C:cytoplasm"/>
    <property type="evidence" value="ECO:0007669"/>
    <property type="project" value="TreeGrafter"/>
</dbReference>
<dbReference type="PIRSF" id="PIRSF000349">
    <property type="entry name" value="SODismutase"/>
    <property type="match status" value="1"/>
</dbReference>
<feature type="domain" description="Manganese/iron superoxide dismutase N-terminal" evidence="7">
    <location>
        <begin position="2"/>
        <end position="90"/>
    </location>
</feature>
<dbReference type="InterPro" id="IPR036324">
    <property type="entry name" value="Mn/Fe_SOD_N_sf"/>
</dbReference>
<proteinExistence type="inferred from homology"/>
<dbReference type="SUPFAM" id="SSF54719">
    <property type="entry name" value="Fe,Mn superoxide dismutase (SOD), C-terminal domain"/>
    <property type="match status" value="1"/>
</dbReference>
<dbReference type="PANTHER" id="PTHR43595">
    <property type="entry name" value="37S RIBOSOMAL PROTEIN S26, MITOCHONDRIAL"/>
    <property type="match status" value="1"/>
</dbReference>
<evidence type="ECO:0000256" key="5">
    <source>
        <dbReference type="PIRSR" id="PIRSR000349-1"/>
    </source>
</evidence>
<dbReference type="InterPro" id="IPR019831">
    <property type="entry name" value="Mn/Fe_SOD_N"/>
</dbReference>
<evidence type="ECO:0000256" key="2">
    <source>
        <dbReference type="ARBA" id="ARBA00012682"/>
    </source>
</evidence>
<dbReference type="EC" id="1.15.1.1" evidence="2 6"/>
<accession>A0A1S8TFC6</accession>
<keyword evidence="10" id="KW-1185">Reference proteome</keyword>
<dbReference type="Gene3D" id="3.55.40.20">
    <property type="entry name" value="Iron/manganese superoxide dismutase, C-terminal domain"/>
    <property type="match status" value="1"/>
</dbReference>
<dbReference type="Proteomes" id="UP000190890">
    <property type="component" value="Unassembled WGS sequence"/>
</dbReference>
<dbReference type="RefSeq" id="WP_077847924.1">
    <property type="nucleotide sequence ID" value="NZ_LZZM01000177.1"/>
</dbReference>
<comment type="similarity">
    <text evidence="1 6">Belongs to the iron/manganese superoxide dismutase family.</text>
</comment>
<dbReference type="EMBL" id="LZZM01000177">
    <property type="protein sequence ID" value="OOM76105.1"/>
    <property type="molecule type" value="Genomic_DNA"/>
</dbReference>
<evidence type="ECO:0000256" key="1">
    <source>
        <dbReference type="ARBA" id="ARBA00008714"/>
    </source>
</evidence>
<comment type="catalytic activity">
    <reaction evidence="6">
        <text>2 superoxide + 2 H(+) = H2O2 + O2</text>
        <dbReference type="Rhea" id="RHEA:20696"/>
        <dbReference type="ChEBI" id="CHEBI:15378"/>
        <dbReference type="ChEBI" id="CHEBI:15379"/>
        <dbReference type="ChEBI" id="CHEBI:16240"/>
        <dbReference type="ChEBI" id="CHEBI:18421"/>
        <dbReference type="EC" id="1.15.1.1"/>
    </reaction>
</comment>
<comment type="caution">
    <text evidence="9">The sequence shown here is derived from an EMBL/GenBank/DDBJ whole genome shotgun (WGS) entry which is preliminary data.</text>
</comment>
<evidence type="ECO:0000259" key="7">
    <source>
        <dbReference type="Pfam" id="PF00081"/>
    </source>
</evidence>
<feature type="binding site" evidence="5">
    <location>
        <position position="168"/>
    </location>
    <ligand>
        <name>Mn(2+)</name>
        <dbReference type="ChEBI" id="CHEBI:29035"/>
    </ligand>
</feature>
<dbReference type="FunFam" id="3.55.40.20:FF:000001">
    <property type="entry name" value="Superoxide dismutase"/>
    <property type="match status" value="1"/>
</dbReference>
<dbReference type="STRING" id="29367.CLPUN_28290"/>
<dbReference type="Gene3D" id="1.10.287.990">
    <property type="entry name" value="Fe,Mn superoxide dismutase (SOD) domain"/>
    <property type="match status" value="1"/>
</dbReference>
<feature type="binding site" evidence="5">
    <location>
        <position position="164"/>
    </location>
    <ligand>
        <name>Mn(2+)</name>
        <dbReference type="ChEBI" id="CHEBI:29035"/>
    </ligand>
</feature>
<evidence type="ECO:0000256" key="3">
    <source>
        <dbReference type="ARBA" id="ARBA00022723"/>
    </source>
</evidence>
<dbReference type="AlphaFoldDB" id="A0A1S8TFC6"/>
<dbReference type="InterPro" id="IPR036314">
    <property type="entry name" value="SOD_C_sf"/>
</dbReference>
<evidence type="ECO:0000313" key="9">
    <source>
        <dbReference type="EMBL" id="OOM76105.1"/>
    </source>
</evidence>
<dbReference type="SUPFAM" id="SSF46609">
    <property type="entry name" value="Fe,Mn superoxide dismutase (SOD), N-terminal domain"/>
    <property type="match status" value="1"/>
</dbReference>
<dbReference type="OrthoDB" id="9803125at2"/>
<reference evidence="9 10" key="1">
    <citation type="submission" date="2016-05" db="EMBL/GenBank/DDBJ databases">
        <title>Microbial solvent formation.</title>
        <authorList>
            <person name="Poehlein A."/>
            <person name="Montoya Solano J.D."/>
            <person name="Flitsch S."/>
            <person name="Krabben P."/>
            <person name="Duerre P."/>
            <person name="Daniel R."/>
        </authorList>
    </citation>
    <scope>NUCLEOTIDE SEQUENCE [LARGE SCALE GENOMIC DNA]</scope>
    <source>
        <strain evidence="9 10">DSM 2619</strain>
    </source>
</reference>
<evidence type="ECO:0000259" key="8">
    <source>
        <dbReference type="Pfam" id="PF02777"/>
    </source>
</evidence>
<dbReference type="InterPro" id="IPR019833">
    <property type="entry name" value="Mn/Fe_SOD_BS"/>
</dbReference>
<dbReference type="GO" id="GO:0004784">
    <property type="term" value="F:superoxide dismutase activity"/>
    <property type="evidence" value="ECO:0007669"/>
    <property type="project" value="UniProtKB-EC"/>
</dbReference>
<dbReference type="PROSITE" id="PS00088">
    <property type="entry name" value="SOD_MN"/>
    <property type="match status" value="1"/>
</dbReference>
<dbReference type="InterPro" id="IPR001189">
    <property type="entry name" value="Mn/Fe_SOD"/>
</dbReference>
<dbReference type="GO" id="GO:0046872">
    <property type="term" value="F:metal ion binding"/>
    <property type="evidence" value="ECO:0007669"/>
    <property type="project" value="UniProtKB-KW"/>
</dbReference>
<evidence type="ECO:0000256" key="6">
    <source>
        <dbReference type="RuleBase" id="RU000414"/>
    </source>
</evidence>
<dbReference type="InterPro" id="IPR019832">
    <property type="entry name" value="Mn/Fe_SOD_C"/>
</dbReference>
<evidence type="ECO:0000313" key="10">
    <source>
        <dbReference type="Proteomes" id="UP000190890"/>
    </source>
</evidence>